<dbReference type="AlphaFoldDB" id="A0A2W6MXD1"/>
<feature type="domain" description="Flagellar Assembly Protein A N-terminal region" evidence="1">
    <location>
        <begin position="126"/>
        <end position="273"/>
    </location>
</feature>
<accession>A0A2W6MXD1</accession>
<comment type="caution">
    <text evidence="2">The sequence shown here is derived from an EMBL/GenBank/DDBJ whole genome shotgun (WGS) entry which is preliminary data.</text>
</comment>
<evidence type="ECO:0000313" key="2">
    <source>
        <dbReference type="EMBL" id="PZT49002.1"/>
    </source>
</evidence>
<keyword evidence="3" id="KW-1185">Reference proteome</keyword>
<name>A0A2W6MXD1_9HELI</name>
<dbReference type="InterPro" id="IPR046866">
    <property type="entry name" value="FapA_N"/>
</dbReference>
<sequence length="570" mass="66092">MALKFAPQGFKQCKGILDIPLFIKEQSKKLNIELDYNLLEAKTFFIKQGEETPRIVLDTSVFNKDSNFCAKVKIKQVYDIEVYKKQERPKRPFHFELQLEENQVLKAILCIDSPLTFSEKLKEEIYQELYKQLISEGYLVGIREFLQLEEQINSFLREVINNSYPNRNVLEVACGVAPIPRGDGKIVYKINVELFKETKGERCLLSPVKKGDLLFVYIKPTLGRIGRDLRGTLLVPNNPITPCNLKVLQGIKTKENEEQIAYFAGVDGFLKEIDKDTYSINQSIECNGEENQVLNIEGATDKKSVIQSNIAFITTHRGNIKAHTVVIDTLEKGIVEAKVAFINNALGGVVRADYVYIAEMRSYNEVYARYSLVVDTVNGDHNSLEINPEKFAFMRRDRLEYVMLSDQIKIKIRHLKQAMEEIYAYLLPAQNKVQLIKKEYEDKNEPIPQKFKGIIEQYDKALSRYQDCLKEYKDIANLYYVNEKRLKSINEAALHAKIMIRKSCVSAETFVKFRIYSNGHEELLKLLLPKTSPTRCFKVVQEDDFYRLRYNSELDSKDFEWIERLKPKSQ</sequence>
<dbReference type="Proteomes" id="UP000249746">
    <property type="component" value="Unassembled WGS sequence"/>
</dbReference>
<organism evidence="2 3">
    <name type="scientific">Helicobacter valdiviensis</name>
    <dbReference type="NCBI Taxonomy" id="1458358"/>
    <lineage>
        <taxon>Bacteria</taxon>
        <taxon>Pseudomonadati</taxon>
        <taxon>Campylobacterota</taxon>
        <taxon>Epsilonproteobacteria</taxon>
        <taxon>Campylobacterales</taxon>
        <taxon>Helicobacteraceae</taxon>
        <taxon>Helicobacter</taxon>
    </lineage>
</organism>
<proteinExistence type="predicted"/>
<reference evidence="2 3" key="1">
    <citation type="submission" date="2017-03" db="EMBL/GenBank/DDBJ databases">
        <title>Genomic and clinical evidence uncovers the enterohepatic species Helicobacter valdiviensis as a potential human intestinal pathogen.</title>
        <authorList>
            <person name="Fresia P."/>
            <person name="Jara R."/>
            <person name="Sierra R."/>
            <person name="Ferres I."/>
            <person name="Greif G."/>
            <person name="Iraola G."/>
            <person name="Collado L."/>
        </authorList>
    </citation>
    <scope>NUCLEOTIDE SEQUENCE [LARGE SCALE GENOMIC DNA]</scope>
    <source>
        <strain evidence="2 3">WBE14</strain>
    </source>
</reference>
<dbReference type="RefSeq" id="WP_111229060.1">
    <property type="nucleotide sequence ID" value="NZ_NBIU01000002.1"/>
</dbReference>
<dbReference type="EMBL" id="NBIU01000002">
    <property type="protein sequence ID" value="PZT49002.1"/>
    <property type="molecule type" value="Genomic_DNA"/>
</dbReference>
<gene>
    <name evidence="2" type="ORF">B6S12_01530</name>
</gene>
<dbReference type="Pfam" id="PF20250">
    <property type="entry name" value="FapA_N"/>
    <property type="match status" value="1"/>
</dbReference>
<evidence type="ECO:0000313" key="3">
    <source>
        <dbReference type="Proteomes" id="UP000249746"/>
    </source>
</evidence>
<dbReference type="OrthoDB" id="5353360at2"/>
<evidence type="ECO:0000259" key="1">
    <source>
        <dbReference type="Pfam" id="PF20250"/>
    </source>
</evidence>
<protein>
    <recommendedName>
        <fullName evidence="1">Flagellar Assembly Protein A N-terminal region domain-containing protein</fullName>
    </recommendedName>
</protein>